<dbReference type="Proteomes" id="UP000241405">
    <property type="component" value="Unassembled WGS sequence"/>
</dbReference>
<proteinExistence type="predicted"/>
<dbReference type="AlphaFoldDB" id="A0A2T3JKP2"/>
<reference evidence="3 4" key="1">
    <citation type="submission" date="2018-03" db="EMBL/GenBank/DDBJ databases">
        <title>Whole genome sequencing of Histamine producing bacteria.</title>
        <authorList>
            <person name="Butler K."/>
        </authorList>
    </citation>
    <scope>NUCLEOTIDE SEQUENCE [LARGE SCALE GENOMIC DNA]</scope>
    <source>
        <strain evidence="2 4">FS-6.1</strain>
        <strain evidence="1 3">FS-6.2</strain>
    </source>
</reference>
<evidence type="ECO:0000313" key="1">
    <source>
        <dbReference type="EMBL" id="PSU24552.1"/>
    </source>
</evidence>
<accession>A0A2T3JKP2</accession>
<gene>
    <name evidence="2" type="ORF">C9J18_15250</name>
    <name evidence="1" type="ORF">CTM96_13000</name>
</gene>
<organism evidence="2 4">
    <name type="scientific">Photobacterium phosphoreum</name>
    <dbReference type="NCBI Taxonomy" id="659"/>
    <lineage>
        <taxon>Bacteria</taxon>
        <taxon>Pseudomonadati</taxon>
        <taxon>Pseudomonadota</taxon>
        <taxon>Gammaproteobacteria</taxon>
        <taxon>Vibrionales</taxon>
        <taxon>Vibrionaceae</taxon>
        <taxon>Photobacterium</taxon>
    </lineage>
</organism>
<keyword evidence="3" id="KW-1185">Reference proteome</keyword>
<evidence type="ECO:0000313" key="2">
    <source>
        <dbReference type="EMBL" id="PSU49575.1"/>
    </source>
</evidence>
<dbReference type="EMBL" id="PYMO01000012">
    <property type="protein sequence ID" value="PSU24552.1"/>
    <property type="molecule type" value="Genomic_DNA"/>
</dbReference>
<name>A0A2T3JKP2_PHOPO</name>
<dbReference type="Proteomes" id="UP000241618">
    <property type="component" value="Unassembled WGS sequence"/>
</dbReference>
<evidence type="ECO:0000313" key="4">
    <source>
        <dbReference type="Proteomes" id="UP000241618"/>
    </source>
</evidence>
<dbReference type="EMBL" id="PYMP01000016">
    <property type="protein sequence ID" value="PSU49575.1"/>
    <property type="molecule type" value="Genomic_DNA"/>
</dbReference>
<comment type="caution">
    <text evidence="2">The sequence shown here is derived from an EMBL/GenBank/DDBJ whole genome shotgun (WGS) entry which is preliminary data.</text>
</comment>
<evidence type="ECO:0000313" key="3">
    <source>
        <dbReference type="Proteomes" id="UP000241405"/>
    </source>
</evidence>
<protein>
    <submittedName>
        <fullName evidence="2">Uncharacterized protein</fullName>
    </submittedName>
</protein>
<sequence length="62" mass="7367">MPSSINKEGYKEVLKYGGMSMDYQTTPLLNKTQYNFLVHILFQNQYVSNFHQKTLEKLIKKH</sequence>